<name>Q16Y98_AEDAE</name>
<reference evidence="1" key="2">
    <citation type="journal article" date="2007" name="Science">
        <title>Genome sequence of Aedes aegypti, a major arbovirus vector.</title>
        <authorList>
            <person name="Nene V."/>
            <person name="Wortman J.R."/>
            <person name="Lawson D."/>
            <person name="Haas B."/>
            <person name="Kodira C."/>
            <person name="Tu Z.J."/>
            <person name="Loftus B."/>
            <person name="Xi Z."/>
            <person name="Megy K."/>
            <person name="Grabherr M."/>
            <person name="Ren Q."/>
            <person name="Zdobnov E.M."/>
            <person name="Lobo N.F."/>
            <person name="Campbell K.S."/>
            <person name="Brown S.E."/>
            <person name="Bonaldo M.F."/>
            <person name="Zhu J."/>
            <person name="Sinkins S.P."/>
            <person name="Hogenkamp D.G."/>
            <person name="Amedeo P."/>
            <person name="Arensburger P."/>
            <person name="Atkinson P.W."/>
            <person name="Bidwell S."/>
            <person name="Biedler J."/>
            <person name="Birney E."/>
            <person name="Bruggner R.V."/>
            <person name="Costas J."/>
            <person name="Coy M.R."/>
            <person name="Crabtree J."/>
            <person name="Crawford M."/>
            <person name="Debruyn B."/>
            <person name="Decaprio D."/>
            <person name="Eiglmeier K."/>
            <person name="Eisenstadt E."/>
            <person name="El-Dorry H."/>
            <person name="Gelbart W.M."/>
            <person name="Gomes S.L."/>
            <person name="Hammond M."/>
            <person name="Hannick L.I."/>
            <person name="Hogan J.R."/>
            <person name="Holmes M.H."/>
            <person name="Jaffe D."/>
            <person name="Johnston J.S."/>
            <person name="Kennedy R.C."/>
            <person name="Koo H."/>
            <person name="Kravitz S."/>
            <person name="Kriventseva E.V."/>
            <person name="Kulp D."/>
            <person name="Labutti K."/>
            <person name="Lee E."/>
            <person name="Li S."/>
            <person name="Lovin D.D."/>
            <person name="Mao C."/>
            <person name="Mauceli E."/>
            <person name="Menck C.F."/>
            <person name="Miller J.R."/>
            <person name="Montgomery P."/>
            <person name="Mori A."/>
            <person name="Nascimento A.L."/>
            <person name="Naveira H.F."/>
            <person name="Nusbaum C."/>
            <person name="O'leary S."/>
            <person name="Orvis J."/>
            <person name="Pertea M."/>
            <person name="Quesneville H."/>
            <person name="Reidenbach K.R."/>
            <person name="Rogers Y.H."/>
            <person name="Roth C.W."/>
            <person name="Schneider J.R."/>
            <person name="Schatz M."/>
            <person name="Shumway M."/>
            <person name="Stanke M."/>
            <person name="Stinson E.O."/>
            <person name="Tubio J.M."/>
            <person name="Vanzee J.P."/>
            <person name="Verjovski-Almeida S."/>
            <person name="Werner D."/>
            <person name="White O."/>
            <person name="Wyder S."/>
            <person name="Zeng Q."/>
            <person name="Zhao Q."/>
            <person name="Zhao Y."/>
            <person name="Hill C.A."/>
            <person name="Raikhel A.S."/>
            <person name="Soares M.B."/>
            <person name="Knudson D.L."/>
            <person name="Lee N.H."/>
            <person name="Galagan J."/>
            <person name="Salzberg S.L."/>
            <person name="Paulsen I.T."/>
            <person name="Dimopoulos G."/>
            <person name="Collins F.H."/>
            <person name="Birren B."/>
            <person name="Fraser-Liggett C.M."/>
            <person name="Severson D.W."/>
        </authorList>
    </citation>
    <scope>NUCLEOTIDE SEQUENCE [LARGE SCALE GENOMIC DNA]</scope>
    <source>
        <strain evidence="1">Liverpool</strain>
    </source>
</reference>
<dbReference type="EMBL" id="CH477520">
    <property type="protein sequence ID" value="EAT39598.1"/>
    <property type="molecule type" value="Genomic_DNA"/>
</dbReference>
<dbReference type="Proteomes" id="UP000682892">
    <property type="component" value="Chromosome 1"/>
</dbReference>
<evidence type="ECO:0000313" key="2">
    <source>
        <dbReference type="Proteomes" id="UP000682892"/>
    </source>
</evidence>
<reference evidence="1" key="1">
    <citation type="submission" date="2005-10" db="EMBL/GenBank/DDBJ databases">
        <authorList>
            <person name="Loftus B.J."/>
            <person name="Nene V.M."/>
            <person name="Hannick L.I."/>
            <person name="Bidwell S."/>
            <person name="Haas B."/>
            <person name="Amedeo P."/>
            <person name="Orvis J."/>
            <person name="Wortman J.R."/>
            <person name="White O.R."/>
            <person name="Salzberg S."/>
            <person name="Shumway M."/>
            <person name="Koo H."/>
            <person name="Zhao Y."/>
            <person name="Holmes M."/>
            <person name="Miller J."/>
            <person name="Schatz M."/>
            <person name="Pop M."/>
            <person name="Pai G."/>
            <person name="Utterback T."/>
            <person name="Rogers Y.-H."/>
            <person name="Kravitz S."/>
            <person name="Fraser C.M."/>
        </authorList>
    </citation>
    <scope>NUCLEOTIDE SEQUENCE</scope>
    <source>
        <strain evidence="1">Liverpool</strain>
    </source>
</reference>
<protein>
    <submittedName>
        <fullName evidence="1">AAEL008612-PA</fullName>
    </submittedName>
</protein>
<dbReference type="PaxDb" id="7159-AAEL008612-PA"/>
<evidence type="ECO:0000313" key="1">
    <source>
        <dbReference type="EMBL" id="EAT39598.1"/>
    </source>
</evidence>
<organism evidence="1 2">
    <name type="scientific">Aedes aegypti</name>
    <name type="common">Yellowfever mosquito</name>
    <name type="synonym">Culex aegypti</name>
    <dbReference type="NCBI Taxonomy" id="7159"/>
    <lineage>
        <taxon>Eukaryota</taxon>
        <taxon>Metazoa</taxon>
        <taxon>Ecdysozoa</taxon>
        <taxon>Arthropoda</taxon>
        <taxon>Hexapoda</taxon>
        <taxon>Insecta</taxon>
        <taxon>Pterygota</taxon>
        <taxon>Neoptera</taxon>
        <taxon>Endopterygota</taxon>
        <taxon>Diptera</taxon>
        <taxon>Nematocera</taxon>
        <taxon>Culicoidea</taxon>
        <taxon>Culicidae</taxon>
        <taxon>Culicinae</taxon>
        <taxon>Aedini</taxon>
        <taxon>Aedes</taxon>
        <taxon>Stegomyia</taxon>
    </lineage>
</organism>
<reference evidence="1" key="3">
    <citation type="submission" date="2012-09" db="EMBL/GenBank/DDBJ databases">
        <authorList>
            <consortium name="VectorBase"/>
        </authorList>
    </citation>
    <scope>NUCLEOTIDE SEQUENCE</scope>
    <source>
        <strain evidence="1">Liverpool</strain>
    </source>
</reference>
<gene>
    <name evidence="1" type="ORF">AaeL_AAEL008612</name>
</gene>
<proteinExistence type="predicted"/>
<dbReference type="AlphaFoldDB" id="Q16Y98"/>
<accession>Q16Y98</accession>
<sequence>MSSSSSSEGFYICLCDSAPSIVGVCVRVRLTNCRLGRFPYTTGCATDSRLVVLYFRFTLPATDCLGYGVGSSRAMSFPHLPTKAGRLNPAAKPCIRRGHRERDRSNVVVVVVTSREKSILPSALALAGWPCTKSPMSPIHTYALLTHTGTRPSFHTRNLSTFLRSSSAAFFCVWLLNFPSCV</sequence>